<sequence>MEGGMVVVCGKMFSQVWSMVLSGAEDGDHSEGKIWHKPIVIKPTRDRVKSLGWEQGQNRDDVYLLETIISSCRGEGNGLHQFRGEGITVCIDDEDLNLRWASKDLAERLSFLAFLYCLFSAEVSLRSSVI</sequence>
<dbReference type="AlphaFoldDB" id="A0A7J7MB88"/>
<dbReference type="EMBL" id="JACGCM010001654">
    <property type="protein sequence ID" value="KAF6152147.1"/>
    <property type="molecule type" value="Genomic_DNA"/>
</dbReference>
<evidence type="ECO:0000313" key="2">
    <source>
        <dbReference type="Proteomes" id="UP000541444"/>
    </source>
</evidence>
<evidence type="ECO:0000313" key="1">
    <source>
        <dbReference type="EMBL" id="KAF6152147.1"/>
    </source>
</evidence>
<gene>
    <name evidence="1" type="ORF">GIB67_005793</name>
</gene>
<protein>
    <submittedName>
        <fullName evidence="1">Uncharacterized protein</fullName>
    </submittedName>
</protein>
<reference evidence="1 2" key="1">
    <citation type="journal article" date="2020" name="IScience">
        <title>Genome Sequencing of the Endangered Kingdonia uniflora (Circaeasteraceae, Ranunculales) Reveals Potential Mechanisms of Evolutionary Specialization.</title>
        <authorList>
            <person name="Sun Y."/>
            <person name="Deng T."/>
            <person name="Zhang A."/>
            <person name="Moore M.J."/>
            <person name="Landis J.B."/>
            <person name="Lin N."/>
            <person name="Zhang H."/>
            <person name="Zhang X."/>
            <person name="Huang J."/>
            <person name="Zhang X."/>
            <person name="Sun H."/>
            <person name="Wang H."/>
        </authorList>
    </citation>
    <scope>NUCLEOTIDE SEQUENCE [LARGE SCALE GENOMIC DNA]</scope>
    <source>
        <strain evidence="1">TB1705</strain>
        <tissue evidence="1">Leaf</tissue>
    </source>
</reference>
<name>A0A7J7MB88_9MAGN</name>
<keyword evidence="2" id="KW-1185">Reference proteome</keyword>
<comment type="caution">
    <text evidence="1">The sequence shown here is derived from an EMBL/GenBank/DDBJ whole genome shotgun (WGS) entry which is preliminary data.</text>
</comment>
<proteinExistence type="predicted"/>
<organism evidence="1 2">
    <name type="scientific">Kingdonia uniflora</name>
    <dbReference type="NCBI Taxonomy" id="39325"/>
    <lineage>
        <taxon>Eukaryota</taxon>
        <taxon>Viridiplantae</taxon>
        <taxon>Streptophyta</taxon>
        <taxon>Embryophyta</taxon>
        <taxon>Tracheophyta</taxon>
        <taxon>Spermatophyta</taxon>
        <taxon>Magnoliopsida</taxon>
        <taxon>Ranunculales</taxon>
        <taxon>Circaeasteraceae</taxon>
        <taxon>Kingdonia</taxon>
    </lineage>
</organism>
<accession>A0A7J7MB88</accession>
<dbReference type="Proteomes" id="UP000541444">
    <property type="component" value="Unassembled WGS sequence"/>
</dbReference>